<dbReference type="PROSITE" id="PS00028">
    <property type="entry name" value="ZINC_FINGER_C2H2_1"/>
    <property type="match status" value="1"/>
</dbReference>
<dbReference type="Proteomes" id="UP000821866">
    <property type="component" value="Chromosome 3"/>
</dbReference>
<proteinExistence type="inferred from homology"/>
<evidence type="ECO:0000256" key="6">
    <source>
        <dbReference type="ARBA" id="ARBA00022833"/>
    </source>
</evidence>
<protein>
    <recommendedName>
        <fullName evidence="12">C2H2-type domain-containing protein</fullName>
    </recommendedName>
</protein>
<keyword evidence="3" id="KW-0479">Metal-binding</keyword>
<dbReference type="VEuPathDB" id="VectorBase:LOC119164704"/>
<keyword evidence="14" id="KW-1185">Reference proteome</keyword>
<dbReference type="GO" id="GO:0008270">
    <property type="term" value="F:zinc ion binding"/>
    <property type="evidence" value="ECO:0007669"/>
    <property type="project" value="UniProtKB-KW"/>
</dbReference>
<keyword evidence="7" id="KW-0805">Transcription regulation</keyword>
<reference evidence="13" key="2">
    <citation type="submission" date="2021-09" db="EMBL/GenBank/DDBJ databases">
        <authorList>
            <person name="Jia N."/>
            <person name="Wang J."/>
            <person name="Shi W."/>
            <person name="Du L."/>
            <person name="Sun Y."/>
            <person name="Zhan W."/>
            <person name="Jiang J."/>
            <person name="Wang Q."/>
            <person name="Zhang B."/>
            <person name="Ji P."/>
            <person name="Sakyi L.B."/>
            <person name="Cui X."/>
            <person name="Yuan T."/>
            <person name="Jiang B."/>
            <person name="Yang W."/>
            <person name="Lam T.T.-Y."/>
            <person name="Chang Q."/>
            <person name="Ding S."/>
            <person name="Wang X."/>
            <person name="Zhu J."/>
            <person name="Ruan X."/>
            <person name="Zhao L."/>
            <person name="Wei J."/>
            <person name="Que T."/>
            <person name="Du C."/>
            <person name="Cheng J."/>
            <person name="Dai P."/>
            <person name="Han X."/>
            <person name="Huang E."/>
            <person name="Gao Y."/>
            <person name="Liu J."/>
            <person name="Shao H."/>
            <person name="Ye R."/>
            <person name="Li L."/>
            <person name="Wei W."/>
            <person name="Wang X."/>
            <person name="Wang C."/>
            <person name="Huo Q."/>
            <person name="Li W."/>
            <person name="Guo W."/>
            <person name="Chen H."/>
            <person name="Chen S."/>
            <person name="Zhou L."/>
            <person name="Zhou L."/>
            <person name="Ni X."/>
            <person name="Tian J."/>
            <person name="Zhou Y."/>
            <person name="Sheng Y."/>
            <person name="Liu T."/>
            <person name="Pan Y."/>
            <person name="Xia L."/>
            <person name="Li J."/>
            <person name="Zhao F."/>
            <person name="Cao W."/>
        </authorList>
    </citation>
    <scope>NUCLEOTIDE SEQUENCE</scope>
    <source>
        <strain evidence="13">Rmic-2018</strain>
        <tissue evidence="13">Larvae</tissue>
    </source>
</reference>
<gene>
    <name evidence="13" type="ORF">HPB51_000045</name>
</gene>
<dbReference type="InterPro" id="IPR013087">
    <property type="entry name" value="Znf_C2H2_type"/>
</dbReference>
<evidence type="ECO:0000256" key="5">
    <source>
        <dbReference type="ARBA" id="ARBA00022771"/>
    </source>
</evidence>
<evidence type="ECO:0000256" key="3">
    <source>
        <dbReference type="ARBA" id="ARBA00022723"/>
    </source>
</evidence>
<keyword evidence="8" id="KW-0238">DNA-binding</keyword>
<keyword evidence="4" id="KW-0677">Repeat</keyword>
<dbReference type="SUPFAM" id="SSF57667">
    <property type="entry name" value="beta-beta-alpha zinc fingers"/>
    <property type="match status" value="1"/>
</dbReference>
<dbReference type="EMBL" id="JABSTU010000005">
    <property type="protein sequence ID" value="KAH8029391.1"/>
    <property type="molecule type" value="Genomic_DNA"/>
</dbReference>
<dbReference type="FunFam" id="3.30.160.60:FF:001370">
    <property type="entry name" value="Zinc finger protein"/>
    <property type="match status" value="1"/>
</dbReference>
<evidence type="ECO:0000256" key="8">
    <source>
        <dbReference type="ARBA" id="ARBA00023125"/>
    </source>
</evidence>
<name>A0A9J6E4G9_RHIMP</name>
<dbReference type="GO" id="GO:0032502">
    <property type="term" value="P:developmental process"/>
    <property type="evidence" value="ECO:0007669"/>
    <property type="project" value="UniProtKB-ARBA"/>
</dbReference>
<accession>A0A9J6E4G9</accession>
<dbReference type="InterPro" id="IPR036236">
    <property type="entry name" value="Znf_C2H2_sf"/>
</dbReference>
<keyword evidence="10" id="KW-0539">Nucleus</keyword>
<evidence type="ECO:0000256" key="1">
    <source>
        <dbReference type="ARBA" id="ARBA00004123"/>
    </source>
</evidence>
<organism evidence="13 14">
    <name type="scientific">Rhipicephalus microplus</name>
    <name type="common">Cattle tick</name>
    <name type="synonym">Boophilus microplus</name>
    <dbReference type="NCBI Taxonomy" id="6941"/>
    <lineage>
        <taxon>Eukaryota</taxon>
        <taxon>Metazoa</taxon>
        <taxon>Ecdysozoa</taxon>
        <taxon>Arthropoda</taxon>
        <taxon>Chelicerata</taxon>
        <taxon>Arachnida</taxon>
        <taxon>Acari</taxon>
        <taxon>Parasitiformes</taxon>
        <taxon>Ixodida</taxon>
        <taxon>Ixodoidea</taxon>
        <taxon>Ixodidae</taxon>
        <taxon>Rhipicephalinae</taxon>
        <taxon>Rhipicephalus</taxon>
        <taxon>Boophilus</taxon>
    </lineage>
</organism>
<reference evidence="13" key="1">
    <citation type="journal article" date="2020" name="Cell">
        <title>Large-Scale Comparative Analyses of Tick Genomes Elucidate Their Genetic Diversity and Vector Capacities.</title>
        <authorList>
            <consortium name="Tick Genome and Microbiome Consortium (TIGMIC)"/>
            <person name="Jia N."/>
            <person name="Wang J."/>
            <person name="Shi W."/>
            <person name="Du L."/>
            <person name="Sun Y."/>
            <person name="Zhan W."/>
            <person name="Jiang J.F."/>
            <person name="Wang Q."/>
            <person name="Zhang B."/>
            <person name="Ji P."/>
            <person name="Bell-Sakyi L."/>
            <person name="Cui X.M."/>
            <person name="Yuan T.T."/>
            <person name="Jiang B.G."/>
            <person name="Yang W.F."/>
            <person name="Lam T.T."/>
            <person name="Chang Q.C."/>
            <person name="Ding S.J."/>
            <person name="Wang X.J."/>
            <person name="Zhu J.G."/>
            <person name="Ruan X.D."/>
            <person name="Zhao L."/>
            <person name="Wei J.T."/>
            <person name="Ye R.Z."/>
            <person name="Que T.C."/>
            <person name="Du C.H."/>
            <person name="Zhou Y.H."/>
            <person name="Cheng J.X."/>
            <person name="Dai P.F."/>
            <person name="Guo W.B."/>
            <person name="Han X.H."/>
            <person name="Huang E.J."/>
            <person name="Li L.F."/>
            <person name="Wei W."/>
            <person name="Gao Y.C."/>
            <person name="Liu J.Z."/>
            <person name="Shao H.Z."/>
            <person name="Wang X."/>
            <person name="Wang C.C."/>
            <person name="Yang T.C."/>
            <person name="Huo Q.B."/>
            <person name="Li W."/>
            <person name="Chen H.Y."/>
            <person name="Chen S.E."/>
            <person name="Zhou L.G."/>
            <person name="Ni X.B."/>
            <person name="Tian J.H."/>
            <person name="Sheng Y."/>
            <person name="Liu T."/>
            <person name="Pan Y.S."/>
            <person name="Xia L.Y."/>
            <person name="Li J."/>
            <person name="Zhao F."/>
            <person name="Cao W.C."/>
        </authorList>
    </citation>
    <scope>NUCLEOTIDE SEQUENCE</scope>
    <source>
        <strain evidence="13">Rmic-2018</strain>
    </source>
</reference>
<feature type="domain" description="C2H2-type" evidence="12">
    <location>
        <begin position="58"/>
        <end position="86"/>
    </location>
</feature>
<dbReference type="AlphaFoldDB" id="A0A9J6E4G9"/>
<dbReference type="Pfam" id="PF13465">
    <property type="entry name" value="zf-H2C2_2"/>
    <property type="match status" value="1"/>
</dbReference>
<evidence type="ECO:0000259" key="12">
    <source>
        <dbReference type="PROSITE" id="PS50157"/>
    </source>
</evidence>
<comment type="subcellular location">
    <subcellularLocation>
        <location evidence="1">Nucleus</location>
    </subcellularLocation>
</comment>
<evidence type="ECO:0000256" key="7">
    <source>
        <dbReference type="ARBA" id="ARBA00023015"/>
    </source>
</evidence>
<keyword evidence="5 11" id="KW-0863">Zinc-finger</keyword>
<dbReference type="SMART" id="SM00355">
    <property type="entry name" value="ZnF_C2H2"/>
    <property type="match status" value="2"/>
</dbReference>
<comment type="caution">
    <text evidence="13">The sequence shown here is derived from an EMBL/GenBank/DDBJ whole genome shotgun (WGS) entry which is preliminary data.</text>
</comment>
<dbReference type="GO" id="GO:0003690">
    <property type="term" value="F:double-stranded DNA binding"/>
    <property type="evidence" value="ECO:0007669"/>
    <property type="project" value="UniProtKB-ARBA"/>
</dbReference>
<dbReference type="Gene3D" id="3.30.160.60">
    <property type="entry name" value="Classic Zinc Finger"/>
    <property type="match status" value="2"/>
</dbReference>
<evidence type="ECO:0000256" key="2">
    <source>
        <dbReference type="ARBA" id="ARBA00006991"/>
    </source>
</evidence>
<dbReference type="FunFam" id="3.30.160.60:FF:000202">
    <property type="entry name" value="Zinc finger protein 574"/>
    <property type="match status" value="1"/>
</dbReference>
<dbReference type="PANTHER" id="PTHR23235">
    <property type="entry name" value="KRUEPPEL-LIKE TRANSCRIPTION FACTOR"/>
    <property type="match status" value="1"/>
</dbReference>
<dbReference type="GO" id="GO:0005634">
    <property type="term" value="C:nucleus"/>
    <property type="evidence" value="ECO:0007669"/>
    <property type="project" value="UniProtKB-SubCell"/>
</dbReference>
<evidence type="ECO:0000256" key="11">
    <source>
        <dbReference type="PROSITE-ProRule" id="PRU00042"/>
    </source>
</evidence>
<evidence type="ECO:0000256" key="4">
    <source>
        <dbReference type="ARBA" id="ARBA00022737"/>
    </source>
</evidence>
<evidence type="ECO:0000256" key="10">
    <source>
        <dbReference type="ARBA" id="ARBA00023242"/>
    </source>
</evidence>
<evidence type="ECO:0000313" key="14">
    <source>
        <dbReference type="Proteomes" id="UP000821866"/>
    </source>
</evidence>
<dbReference type="PROSITE" id="PS50157">
    <property type="entry name" value="ZINC_FINGER_C2H2_2"/>
    <property type="match status" value="2"/>
</dbReference>
<sequence>MTVIQSVASGDLDTIVPDVIKPRSVSRRRYKCRVCAYTTTAVSHLERHIRKHTGERPYQCDHCSKTFKQQCHLVRHFKTLHTGEHPLSLRERLKVCA</sequence>
<comment type="similarity">
    <text evidence="2">Belongs to the krueppel C2H2-type zinc-finger protein family.</text>
</comment>
<keyword evidence="9" id="KW-0804">Transcription</keyword>
<evidence type="ECO:0000256" key="9">
    <source>
        <dbReference type="ARBA" id="ARBA00023163"/>
    </source>
</evidence>
<keyword evidence="6" id="KW-0862">Zinc</keyword>
<evidence type="ECO:0000313" key="13">
    <source>
        <dbReference type="EMBL" id="KAH8029391.1"/>
    </source>
</evidence>
<feature type="domain" description="C2H2-type" evidence="12">
    <location>
        <begin position="30"/>
        <end position="57"/>
    </location>
</feature>